<gene>
    <name evidence="3" type="ORF">ALC57_10559</name>
</gene>
<feature type="domain" description="Anaphase-promoting complex subunit 11 RING-H2 finger" evidence="2">
    <location>
        <begin position="1"/>
        <end position="19"/>
    </location>
</feature>
<dbReference type="InterPro" id="IPR024991">
    <property type="entry name" value="RING-H2_APC11"/>
</dbReference>
<dbReference type="GO" id="GO:0008270">
    <property type="term" value="F:zinc ion binding"/>
    <property type="evidence" value="ECO:0007669"/>
    <property type="project" value="InterPro"/>
</dbReference>
<reference evidence="3 4" key="1">
    <citation type="submission" date="2015-09" db="EMBL/GenBank/DDBJ databases">
        <title>Trachymyrmex cornetzi WGS genome.</title>
        <authorList>
            <person name="Nygaard S."/>
            <person name="Hu H."/>
            <person name="Boomsma J."/>
            <person name="Zhang G."/>
        </authorList>
    </citation>
    <scope>NUCLEOTIDE SEQUENCE [LARGE SCALE GENOMIC DNA]</scope>
    <source>
        <strain evidence="3">Tcor2-1</strain>
        <tissue evidence="3">Whole body</tissue>
    </source>
</reference>
<dbReference type="AlphaFoldDB" id="A0A151J493"/>
<feature type="region of interest" description="Disordered" evidence="1">
    <location>
        <begin position="59"/>
        <end position="106"/>
    </location>
</feature>
<dbReference type="GO" id="GO:0097602">
    <property type="term" value="F:cullin family protein binding"/>
    <property type="evidence" value="ECO:0007669"/>
    <property type="project" value="InterPro"/>
</dbReference>
<evidence type="ECO:0000313" key="3">
    <source>
        <dbReference type="EMBL" id="KYN17147.1"/>
    </source>
</evidence>
<proteinExistence type="predicted"/>
<protein>
    <recommendedName>
        <fullName evidence="2">Anaphase-promoting complex subunit 11 RING-H2 finger domain-containing protein</fullName>
    </recommendedName>
</protein>
<dbReference type="GO" id="GO:0031145">
    <property type="term" value="P:anaphase-promoting complex-dependent catabolic process"/>
    <property type="evidence" value="ECO:0007669"/>
    <property type="project" value="InterPro"/>
</dbReference>
<keyword evidence="4" id="KW-1185">Reference proteome</keyword>
<organism evidence="3 4">
    <name type="scientific">Trachymyrmex cornetzi</name>
    <dbReference type="NCBI Taxonomy" id="471704"/>
    <lineage>
        <taxon>Eukaryota</taxon>
        <taxon>Metazoa</taxon>
        <taxon>Ecdysozoa</taxon>
        <taxon>Arthropoda</taxon>
        <taxon>Hexapoda</taxon>
        <taxon>Insecta</taxon>
        <taxon>Pterygota</taxon>
        <taxon>Neoptera</taxon>
        <taxon>Endopterygota</taxon>
        <taxon>Hymenoptera</taxon>
        <taxon>Apocrita</taxon>
        <taxon>Aculeata</taxon>
        <taxon>Formicoidea</taxon>
        <taxon>Formicidae</taxon>
        <taxon>Myrmicinae</taxon>
        <taxon>Trachymyrmex</taxon>
    </lineage>
</organism>
<name>A0A151J493_9HYME</name>
<evidence type="ECO:0000256" key="1">
    <source>
        <dbReference type="SAM" id="MobiDB-lite"/>
    </source>
</evidence>
<dbReference type="GO" id="GO:0061630">
    <property type="term" value="F:ubiquitin protein ligase activity"/>
    <property type="evidence" value="ECO:0007669"/>
    <property type="project" value="InterPro"/>
</dbReference>
<sequence>MPFDASCPDCKIPGDDCPLGNVVLKISFNDKLKRERMKLLASERRHVLWLPQNCMQNRVGDIARHRRDRDPLTNKEDEVDSRGETKEKRRKRRKRGESRVRAARLR</sequence>
<dbReference type="Pfam" id="PF12861">
    <property type="entry name" value="zf-ANAPC11"/>
    <property type="match status" value="1"/>
</dbReference>
<feature type="compositionally biased region" description="Basic residues" evidence="1">
    <location>
        <begin position="88"/>
        <end position="106"/>
    </location>
</feature>
<dbReference type="GO" id="GO:0005680">
    <property type="term" value="C:anaphase-promoting complex"/>
    <property type="evidence" value="ECO:0007669"/>
    <property type="project" value="InterPro"/>
</dbReference>
<dbReference type="EMBL" id="KQ980228">
    <property type="protein sequence ID" value="KYN17147.1"/>
    <property type="molecule type" value="Genomic_DNA"/>
</dbReference>
<evidence type="ECO:0000313" key="4">
    <source>
        <dbReference type="Proteomes" id="UP000078492"/>
    </source>
</evidence>
<evidence type="ECO:0000259" key="2">
    <source>
        <dbReference type="Pfam" id="PF12861"/>
    </source>
</evidence>
<dbReference type="Proteomes" id="UP000078492">
    <property type="component" value="Unassembled WGS sequence"/>
</dbReference>
<feature type="compositionally biased region" description="Basic and acidic residues" evidence="1">
    <location>
        <begin position="68"/>
        <end position="87"/>
    </location>
</feature>
<accession>A0A151J493</accession>